<comment type="caution">
    <text evidence="7">The sequence shown here is derived from an EMBL/GenBank/DDBJ whole genome shotgun (WGS) entry which is preliminary data.</text>
</comment>
<dbReference type="GO" id="GO:0009396">
    <property type="term" value="P:folic acid-containing compound biosynthetic process"/>
    <property type="evidence" value="ECO:0007669"/>
    <property type="project" value="TreeGrafter"/>
</dbReference>
<comment type="catalytic activity">
    <reaction evidence="5">
        <text>(6S)-5-formyl-5,6,7,8-tetrahydrofolate + ATP = (6R)-5,10-methenyltetrahydrofolate + ADP + phosphate</text>
        <dbReference type="Rhea" id="RHEA:10488"/>
        <dbReference type="ChEBI" id="CHEBI:30616"/>
        <dbReference type="ChEBI" id="CHEBI:43474"/>
        <dbReference type="ChEBI" id="CHEBI:57455"/>
        <dbReference type="ChEBI" id="CHEBI:57457"/>
        <dbReference type="ChEBI" id="CHEBI:456216"/>
        <dbReference type="EC" id="6.3.3.2"/>
    </reaction>
</comment>
<name>A0A2M9Z829_9LEPT</name>
<evidence type="ECO:0000313" key="7">
    <source>
        <dbReference type="EMBL" id="PJZ64591.1"/>
    </source>
</evidence>
<dbReference type="EMBL" id="NPDT01000009">
    <property type="protein sequence ID" value="PJZ64591.1"/>
    <property type="molecule type" value="Genomic_DNA"/>
</dbReference>
<feature type="binding site" evidence="4">
    <location>
        <position position="56"/>
    </location>
    <ligand>
        <name>substrate</name>
    </ligand>
</feature>
<keyword evidence="7" id="KW-0436">Ligase</keyword>
<dbReference type="GO" id="GO:0035999">
    <property type="term" value="P:tetrahydrofolate interconversion"/>
    <property type="evidence" value="ECO:0007669"/>
    <property type="project" value="TreeGrafter"/>
</dbReference>
<dbReference type="RefSeq" id="WP_100760041.1">
    <property type="nucleotide sequence ID" value="NZ_NPDT01000009.1"/>
</dbReference>
<feature type="binding site" evidence="4">
    <location>
        <position position="51"/>
    </location>
    <ligand>
        <name>substrate</name>
    </ligand>
</feature>
<evidence type="ECO:0000256" key="3">
    <source>
        <dbReference type="ARBA" id="ARBA00022840"/>
    </source>
</evidence>
<dbReference type="InterPro" id="IPR037171">
    <property type="entry name" value="NagB/RpiA_transferase-like"/>
</dbReference>
<dbReference type="PANTHER" id="PTHR23407:SF1">
    <property type="entry name" value="5-FORMYLTETRAHYDROFOLATE CYCLO-LIGASE"/>
    <property type="match status" value="1"/>
</dbReference>
<dbReference type="GO" id="GO:0046872">
    <property type="term" value="F:metal ion binding"/>
    <property type="evidence" value="ECO:0007669"/>
    <property type="project" value="UniProtKB-KW"/>
</dbReference>
<comment type="similarity">
    <text evidence="1 5">Belongs to the 5-formyltetrahydrofolate cyclo-ligase family.</text>
</comment>
<dbReference type="Proteomes" id="UP000231912">
    <property type="component" value="Unassembled WGS sequence"/>
</dbReference>
<proteinExistence type="inferred from homology"/>
<protein>
    <recommendedName>
        <fullName evidence="5">5-formyltetrahydrofolate cyclo-ligase</fullName>
        <ecNumber evidence="5">6.3.3.2</ecNumber>
    </recommendedName>
</protein>
<accession>A0A2M9Z829</accession>
<evidence type="ECO:0000256" key="5">
    <source>
        <dbReference type="RuleBase" id="RU361279"/>
    </source>
</evidence>
<gene>
    <name evidence="7" type="ORF">CH371_17620</name>
</gene>
<evidence type="ECO:0000256" key="4">
    <source>
        <dbReference type="PIRSR" id="PIRSR006806-1"/>
    </source>
</evidence>
<organism evidence="7 8">
    <name type="scientific">Leptospira wolffii</name>
    <dbReference type="NCBI Taxonomy" id="409998"/>
    <lineage>
        <taxon>Bacteria</taxon>
        <taxon>Pseudomonadati</taxon>
        <taxon>Spirochaetota</taxon>
        <taxon>Spirochaetia</taxon>
        <taxon>Leptospirales</taxon>
        <taxon>Leptospiraceae</taxon>
        <taxon>Leptospira</taxon>
    </lineage>
</organism>
<reference evidence="7 8" key="1">
    <citation type="submission" date="2017-07" db="EMBL/GenBank/DDBJ databases">
        <title>Leptospira spp. isolated from tropical soils.</title>
        <authorList>
            <person name="Thibeaux R."/>
            <person name="Iraola G."/>
            <person name="Ferres I."/>
            <person name="Bierque E."/>
            <person name="Girault D."/>
            <person name="Soupe-Gilbert M.-E."/>
            <person name="Picardeau M."/>
            <person name="Goarant C."/>
        </authorList>
    </citation>
    <scope>NUCLEOTIDE SEQUENCE [LARGE SCALE GENOMIC DNA]</scope>
    <source>
        <strain evidence="7 8">FH2-C-A2</strain>
    </source>
</reference>
<dbReference type="Gene3D" id="3.40.50.10420">
    <property type="entry name" value="NagB/RpiA/CoA transferase-like"/>
    <property type="match status" value="1"/>
</dbReference>
<keyword evidence="5" id="KW-0460">Magnesium</keyword>
<sequence>MASKKEARLAQKTAISSVSSREEKEQLIRSNLLSFLRHSSVSGRKKIISYVPDRFEIPAFHSHENPFSLGEEFLIFYPKVTESGLIFLTGEKFEKGAFGILEPIGSNRLPPEEADWILVPALGWNEEGARLGRGKGFYDRSLQFVPNEKMIGLSFEELYPCAFSAEPHDLKVGQVFTDKKNHCFPKKMGEKSVP</sequence>
<feature type="binding site" evidence="4">
    <location>
        <begin position="130"/>
        <end position="138"/>
    </location>
    <ligand>
        <name>ATP</name>
        <dbReference type="ChEBI" id="CHEBI:30616"/>
    </ligand>
</feature>
<comment type="cofactor">
    <cofactor evidence="5">
        <name>Mg(2+)</name>
        <dbReference type="ChEBI" id="CHEBI:18420"/>
    </cofactor>
</comment>
<dbReference type="SUPFAM" id="SSF100950">
    <property type="entry name" value="NagB/RpiA/CoA transferase-like"/>
    <property type="match status" value="1"/>
</dbReference>
<dbReference type="GO" id="GO:0005524">
    <property type="term" value="F:ATP binding"/>
    <property type="evidence" value="ECO:0007669"/>
    <property type="project" value="UniProtKB-KW"/>
</dbReference>
<evidence type="ECO:0000256" key="1">
    <source>
        <dbReference type="ARBA" id="ARBA00010638"/>
    </source>
</evidence>
<evidence type="ECO:0000256" key="6">
    <source>
        <dbReference type="SAM" id="MobiDB-lite"/>
    </source>
</evidence>
<dbReference type="EC" id="6.3.3.2" evidence="5"/>
<dbReference type="Pfam" id="PF01812">
    <property type="entry name" value="5-FTHF_cyc-lig"/>
    <property type="match status" value="1"/>
</dbReference>
<evidence type="ECO:0000256" key="2">
    <source>
        <dbReference type="ARBA" id="ARBA00022741"/>
    </source>
</evidence>
<feature type="region of interest" description="Disordered" evidence="6">
    <location>
        <begin position="1"/>
        <end position="24"/>
    </location>
</feature>
<dbReference type="PIRSF" id="PIRSF006806">
    <property type="entry name" value="FTHF_cligase"/>
    <property type="match status" value="1"/>
</dbReference>
<keyword evidence="5" id="KW-0479">Metal-binding</keyword>
<dbReference type="InterPro" id="IPR024185">
    <property type="entry name" value="FTHF_cligase-like_sf"/>
</dbReference>
<feature type="binding site" evidence="4">
    <location>
        <begin position="4"/>
        <end position="8"/>
    </location>
    <ligand>
        <name>ATP</name>
        <dbReference type="ChEBI" id="CHEBI:30616"/>
    </ligand>
</feature>
<evidence type="ECO:0000313" key="8">
    <source>
        <dbReference type="Proteomes" id="UP000231912"/>
    </source>
</evidence>
<dbReference type="InterPro" id="IPR002698">
    <property type="entry name" value="FTHF_cligase"/>
</dbReference>
<dbReference type="AlphaFoldDB" id="A0A2M9Z829"/>
<keyword evidence="3 4" id="KW-0067">ATP-binding</keyword>
<dbReference type="NCBIfam" id="TIGR02727">
    <property type="entry name" value="MTHFS_bact"/>
    <property type="match status" value="1"/>
</dbReference>
<keyword evidence="2 4" id="KW-0547">Nucleotide-binding</keyword>
<dbReference type="GO" id="GO:0030272">
    <property type="term" value="F:5-formyltetrahydrofolate cyclo-ligase activity"/>
    <property type="evidence" value="ECO:0007669"/>
    <property type="project" value="UniProtKB-EC"/>
</dbReference>
<dbReference type="PANTHER" id="PTHR23407">
    <property type="entry name" value="ATPASE INHIBITOR/5-FORMYLTETRAHYDROFOLATE CYCLO-LIGASE"/>
    <property type="match status" value="1"/>
</dbReference>